<dbReference type="InterPro" id="IPR036397">
    <property type="entry name" value="RNaseH_sf"/>
</dbReference>
<keyword evidence="3" id="KW-1185">Reference proteome</keyword>
<comment type="caution">
    <text evidence="2">The sequence shown here is derived from an EMBL/GenBank/DDBJ whole genome shotgun (WGS) entry which is preliminary data.</text>
</comment>
<evidence type="ECO:0000259" key="1">
    <source>
        <dbReference type="Pfam" id="PF02171"/>
    </source>
</evidence>
<dbReference type="AlphaFoldDB" id="A0AAN8UZB1"/>
<organism evidence="2 3">
    <name type="scientific">Dillenia turbinata</name>
    <dbReference type="NCBI Taxonomy" id="194707"/>
    <lineage>
        <taxon>Eukaryota</taxon>
        <taxon>Viridiplantae</taxon>
        <taxon>Streptophyta</taxon>
        <taxon>Embryophyta</taxon>
        <taxon>Tracheophyta</taxon>
        <taxon>Spermatophyta</taxon>
        <taxon>Magnoliopsida</taxon>
        <taxon>eudicotyledons</taxon>
        <taxon>Gunneridae</taxon>
        <taxon>Pentapetalae</taxon>
        <taxon>Dilleniales</taxon>
        <taxon>Dilleniaceae</taxon>
        <taxon>Dillenia</taxon>
    </lineage>
</organism>
<proteinExistence type="predicted"/>
<accession>A0AAN8UZB1</accession>
<dbReference type="Pfam" id="PF02171">
    <property type="entry name" value="Piwi"/>
    <property type="match status" value="1"/>
</dbReference>
<protein>
    <submittedName>
        <fullName evidence="2">Piwi domain</fullName>
    </submittedName>
</protein>
<dbReference type="SUPFAM" id="SSF53098">
    <property type="entry name" value="Ribonuclease H-like"/>
    <property type="match status" value="1"/>
</dbReference>
<dbReference type="Proteomes" id="UP001370490">
    <property type="component" value="Unassembled WGS sequence"/>
</dbReference>
<dbReference type="PANTHER" id="PTHR22891">
    <property type="entry name" value="EUKARYOTIC TRANSLATION INITIATION FACTOR 2C"/>
    <property type="match status" value="1"/>
</dbReference>
<dbReference type="InterPro" id="IPR003165">
    <property type="entry name" value="Piwi"/>
</dbReference>
<name>A0AAN8UZB1_9MAGN</name>
<dbReference type="Gene3D" id="3.30.420.10">
    <property type="entry name" value="Ribonuclease H-like superfamily/Ribonuclease H"/>
    <property type="match status" value="1"/>
</dbReference>
<dbReference type="EMBL" id="JBAMMX010000020">
    <property type="protein sequence ID" value="KAK6920781.1"/>
    <property type="molecule type" value="Genomic_DNA"/>
</dbReference>
<feature type="domain" description="Piwi" evidence="1">
    <location>
        <begin position="38"/>
        <end position="95"/>
    </location>
</feature>
<reference evidence="2 3" key="1">
    <citation type="submission" date="2023-12" db="EMBL/GenBank/DDBJ databases">
        <title>A high-quality genome assembly for Dillenia turbinata (Dilleniales).</title>
        <authorList>
            <person name="Chanderbali A."/>
        </authorList>
    </citation>
    <scope>NUCLEOTIDE SEQUENCE [LARGE SCALE GENOMIC DNA]</scope>
    <source>
        <strain evidence="2">LSX21</strain>
        <tissue evidence="2">Leaf</tissue>
    </source>
</reference>
<dbReference type="GO" id="GO:0003676">
    <property type="term" value="F:nucleic acid binding"/>
    <property type="evidence" value="ECO:0007669"/>
    <property type="project" value="InterPro"/>
</dbReference>
<evidence type="ECO:0000313" key="2">
    <source>
        <dbReference type="EMBL" id="KAK6920781.1"/>
    </source>
</evidence>
<sequence>MELMLVVSGIVVVMEFGEPIEYSTFLDAFSKPEKIAWKFEANESPVTFIVVQKRHHIRLFANNHWDKSSTGAVVDSKICHPTEFDFYLCSHAGIQPWFLIRS</sequence>
<dbReference type="InterPro" id="IPR012337">
    <property type="entry name" value="RNaseH-like_sf"/>
</dbReference>
<evidence type="ECO:0000313" key="3">
    <source>
        <dbReference type="Proteomes" id="UP001370490"/>
    </source>
</evidence>
<gene>
    <name evidence="2" type="ORF">RJ641_014459</name>
</gene>